<dbReference type="PROSITE" id="PS50022">
    <property type="entry name" value="FA58C_3"/>
    <property type="match status" value="1"/>
</dbReference>
<evidence type="ECO:0000256" key="8">
    <source>
        <dbReference type="ARBA" id="ARBA00022989"/>
    </source>
</evidence>
<dbReference type="CDD" id="cd00054">
    <property type="entry name" value="EGF_CA"/>
    <property type="match status" value="2"/>
</dbReference>
<dbReference type="CDD" id="cd00110">
    <property type="entry name" value="LamG"/>
    <property type="match status" value="3"/>
</dbReference>
<proteinExistence type="inferred from homology"/>
<keyword evidence="9 15" id="KW-0472">Membrane</keyword>
<evidence type="ECO:0000256" key="16">
    <source>
        <dbReference type="SAM" id="SignalP"/>
    </source>
</evidence>
<evidence type="ECO:0000259" key="17">
    <source>
        <dbReference type="PROSITE" id="PS50022"/>
    </source>
</evidence>
<dbReference type="PANTHER" id="PTHR15036">
    <property type="entry name" value="PIKACHURIN-LIKE PROTEIN"/>
    <property type="match status" value="1"/>
</dbReference>
<evidence type="ECO:0000313" key="21">
    <source>
        <dbReference type="RefSeq" id="XP_045361130.1"/>
    </source>
</evidence>
<dbReference type="InterPro" id="IPR013320">
    <property type="entry name" value="ConA-like_dom_sf"/>
</dbReference>
<keyword evidence="10 13" id="KW-1015">Disulfide bond</keyword>
<dbReference type="Gene3D" id="2.60.120.1000">
    <property type="match status" value="1"/>
</dbReference>
<feature type="domain" description="Laminin G" evidence="18">
    <location>
        <begin position="183"/>
        <end position="364"/>
    </location>
</feature>
<evidence type="ECO:0000256" key="6">
    <source>
        <dbReference type="ARBA" id="ARBA00022737"/>
    </source>
</evidence>
<keyword evidence="7" id="KW-0130">Cell adhesion</keyword>
<keyword evidence="5 16" id="KW-0732">Signal</keyword>
<dbReference type="Pfam" id="PF02210">
    <property type="entry name" value="Laminin_G_2"/>
    <property type="match status" value="3"/>
</dbReference>
<dbReference type="SUPFAM" id="SSF49899">
    <property type="entry name" value="Concanavalin A-like lectins/glucanases"/>
    <property type="match status" value="4"/>
</dbReference>
<dbReference type="PROSITE" id="PS50026">
    <property type="entry name" value="EGF_3"/>
    <property type="match status" value="2"/>
</dbReference>
<evidence type="ECO:0000256" key="14">
    <source>
        <dbReference type="SAM" id="MobiDB-lite"/>
    </source>
</evidence>
<keyword evidence="4 15" id="KW-0812">Transmembrane</keyword>
<dbReference type="GO" id="GO:0016020">
    <property type="term" value="C:membrane"/>
    <property type="evidence" value="ECO:0007669"/>
    <property type="project" value="UniProtKB-SubCell"/>
</dbReference>
<feature type="domain" description="Laminin G" evidence="18">
    <location>
        <begin position="967"/>
        <end position="1152"/>
    </location>
</feature>
<dbReference type="NCBIfam" id="NF040941">
    <property type="entry name" value="GGGWT_bact"/>
    <property type="match status" value="1"/>
</dbReference>
<evidence type="ECO:0000259" key="20">
    <source>
        <dbReference type="PROSITE" id="PS51406"/>
    </source>
</evidence>
<organism evidence="21">
    <name type="scientific">Camelus bactrianus</name>
    <name type="common">Bactrian camel</name>
    <dbReference type="NCBI Taxonomy" id="9837"/>
    <lineage>
        <taxon>Eukaryota</taxon>
        <taxon>Metazoa</taxon>
        <taxon>Chordata</taxon>
        <taxon>Craniata</taxon>
        <taxon>Vertebrata</taxon>
        <taxon>Euteleostomi</taxon>
        <taxon>Mammalia</taxon>
        <taxon>Eutheria</taxon>
        <taxon>Laurasiatheria</taxon>
        <taxon>Artiodactyla</taxon>
        <taxon>Tylopoda</taxon>
        <taxon>Camelidae</taxon>
        <taxon>Camelus</taxon>
    </lineage>
</organism>
<dbReference type="FunFam" id="2.60.120.260:FF:000016">
    <property type="entry name" value="Contactin-associated protein-like 4 isoform 1"/>
    <property type="match status" value="1"/>
</dbReference>
<dbReference type="GO" id="GO:0007155">
    <property type="term" value="P:cell adhesion"/>
    <property type="evidence" value="ECO:0007669"/>
    <property type="project" value="UniProtKB-KW"/>
</dbReference>
<dbReference type="InterPro" id="IPR050372">
    <property type="entry name" value="Neurexin-related_CASP"/>
</dbReference>
<evidence type="ECO:0000256" key="1">
    <source>
        <dbReference type="ARBA" id="ARBA00004479"/>
    </source>
</evidence>
<dbReference type="InterPro" id="IPR000742">
    <property type="entry name" value="EGF"/>
</dbReference>
<dbReference type="Pfam" id="PF00754">
    <property type="entry name" value="F5_F8_type_C"/>
    <property type="match status" value="1"/>
</dbReference>
<dbReference type="FunFam" id="2.60.120.1000:FF:000005">
    <property type="entry name" value="Contactin associated protein-like 2"/>
    <property type="match status" value="1"/>
</dbReference>
<evidence type="ECO:0000256" key="7">
    <source>
        <dbReference type="ARBA" id="ARBA00022889"/>
    </source>
</evidence>
<evidence type="ECO:0000256" key="9">
    <source>
        <dbReference type="ARBA" id="ARBA00023136"/>
    </source>
</evidence>
<dbReference type="CDD" id="cd00057">
    <property type="entry name" value="FA58C"/>
    <property type="match status" value="1"/>
</dbReference>
<name>A0A9W3FID5_CAMBA</name>
<dbReference type="Gene3D" id="2.60.120.200">
    <property type="match status" value="4"/>
</dbReference>
<feature type="domain" description="EGF-like" evidence="19">
    <location>
        <begin position="499"/>
        <end position="536"/>
    </location>
</feature>
<dbReference type="CTD" id="85445"/>
<feature type="domain" description="Laminin G" evidence="18">
    <location>
        <begin position="743"/>
        <end position="908"/>
    </location>
</feature>
<dbReference type="GO" id="GO:0007399">
    <property type="term" value="P:nervous system development"/>
    <property type="evidence" value="ECO:0007669"/>
    <property type="project" value="UniProtKB-ARBA"/>
</dbReference>
<dbReference type="SMART" id="SM00282">
    <property type="entry name" value="LamG"/>
    <property type="match status" value="3"/>
</dbReference>
<dbReference type="SMART" id="SM00181">
    <property type="entry name" value="EGF"/>
    <property type="match status" value="2"/>
</dbReference>
<dbReference type="AlphaFoldDB" id="A0A9W3FID5"/>
<feature type="disulfide bond" evidence="13">
    <location>
        <begin position="881"/>
        <end position="908"/>
    </location>
</feature>
<keyword evidence="8 15" id="KW-1133">Transmembrane helix</keyword>
<dbReference type="PANTHER" id="PTHR15036:SF40">
    <property type="entry name" value="CONTACTIN-ASSOCIATED PROTEIN-LIKE 4"/>
    <property type="match status" value="1"/>
</dbReference>
<dbReference type="PROSITE" id="PS51406">
    <property type="entry name" value="FIBRINOGEN_C_2"/>
    <property type="match status" value="1"/>
</dbReference>
<reference evidence="21" key="1">
    <citation type="submission" date="2025-08" db="UniProtKB">
        <authorList>
            <consortium name="RefSeq"/>
        </authorList>
    </citation>
    <scope>IDENTIFICATION</scope>
    <source>
        <tissue evidence="21">Blood</tissue>
    </source>
</reference>
<evidence type="ECO:0000256" key="3">
    <source>
        <dbReference type="ARBA" id="ARBA00022536"/>
    </source>
</evidence>
<gene>
    <name evidence="21" type="primary">CNTNAP4</name>
</gene>
<dbReference type="FunFam" id="2.60.120.200:FF:000088">
    <property type="entry name" value="Contactin associated protein-like 2"/>
    <property type="match status" value="1"/>
</dbReference>
<accession>A0A9W3FID5</accession>
<dbReference type="RefSeq" id="XP_045361130.1">
    <property type="nucleotide sequence ID" value="XM_045505174.1"/>
</dbReference>
<comment type="similarity">
    <text evidence="2">Belongs to the neurexin family.</text>
</comment>
<keyword evidence="6" id="KW-0677">Repeat</keyword>
<dbReference type="InterPro" id="IPR000421">
    <property type="entry name" value="FA58C"/>
</dbReference>
<dbReference type="InterPro" id="IPR008979">
    <property type="entry name" value="Galactose-bd-like_sf"/>
</dbReference>
<evidence type="ECO:0000256" key="12">
    <source>
        <dbReference type="PROSITE-ProRule" id="PRU00076"/>
    </source>
</evidence>
<evidence type="ECO:0000256" key="10">
    <source>
        <dbReference type="ARBA" id="ARBA00023157"/>
    </source>
</evidence>
<evidence type="ECO:0000259" key="19">
    <source>
        <dbReference type="PROSITE" id="PS50026"/>
    </source>
</evidence>
<evidence type="ECO:0000256" key="15">
    <source>
        <dbReference type="SAM" id="Phobius"/>
    </source>
</evidence>
<evidence type="ECO:0000256" key="4">
    <source>
        <dbReference type="ARBA" id="ARBA00022692"/>
    </source>
</evidence>
<dbReference type="PROSITE" id="PS50025">
    <property type="entry name" value="LAM_G_DOMAIN"/>
    <property type="match status" value="3"/>
</dbReference>
<evidence type="ECO:0000256" key="11">
    <source>
        <dbReference type="ARBA" id="ARBA00023180"/>
    </source>
</evidence>
<dbReference type="Gene3D" id="2.10.25.10">
    <property type="entry name" value="Laminin"/>
    <property type="match status" value="1"/>
</dbReference>
<dbReference type="InterPro" id="IPR036056">
    <property type="entry name" value="Fibrinogen-like_C"/>
</dbReference>
<feature type="compositionally biased region" description="Basic and acidic residues" evidence="14">
    <location>
        <begin position="1161"/>
        <end position="1180"/>
    </location>
</feature>
<feature type="transmembrane region" description="Helical" evidence="15">
    <location>
        <begin position="1191"/>
        <end position="1215"/>
    </location>
</feature>
<dbReference type="SUPFAM" id="SSF49785">
    <property type="entry name" value="Galactose-binding domain-like"/>
    <property type="match status" value="1"/>
</dbReference>
<dbReference type="FunFam" id="2.60.120.200:FF:000026">
    <property type="entry name" value="contactin-associated protein-like 4 isoform X1"/>
    <property type="match status" value="1"/>
</dbReference>
<comment type="caution">
    <text evidence="12">Lacks conserved residue(s) required for the propagation of feature annotation.</text>
</comment>
<dbReference type="PROSITE" id="PS01286">
    <property type="entry name" value="FA58C_2"/>
    <property type="match status" value="1"/>
</dbReference>
<feature type="domain" description="Fibrinogen C-terminal" evidence="20">
    <location>
        <begin position="535"/>
        <end position="586"/>
    </location>
</feature>
<dbReference type="Pfam" id="PF00008">
    <property type="entry name" value="EGF"/>
    <property type="match status" value="2"/>
</dbReference>
<evidence type="ECO:0000256" key="13">
    <source>
        <dbReference type="PROSITE-ProRule" id="PRU00122"/>
    </source>
</evidence>
<feature type="chain" id="PRO_5040828867" evidence="16">
    <location>
        <begin position="26"/>
        <end position="1258"/>
    </location>
</feature>
<sequence length="1258" mass="139611">MGSITRAVLKTLLLLSTPNWNKVLAGNSYNCDDPLVSALSQASFSSSSELSSSHGPGFARLNRRDGAGGWSPLVSNKYQWLQIDLGERMEITAVATQGGYGSSNWVTSYLLMFSDSGRNWKQYRQEDSIWGFSGNANADSVVYYRLQPSIKARFLRFIPLEWNPKGRIGMRIEVFGCAYRSEVVDLDGKSSLLYRFDQKSLSPRKDIISLKFKTMQSDGILLHREGQSGDHITLELRKGKLFLLINSGEAKLPSTHTPITLTLGSLLDDQHWHSVLVQHLGKQVNFTVDEHRHLFHAQGEFSYLHLDYEISFGGIPAPGKSVSFPHKNFHGCLENLYFNGVDIIDLAKQQNPQIIVTGNVSFSCSQLQSVPVTFLSPRSYLALPGSSRKDEVSATFQFRTWNKAGLLLFCELPLVSGGLLLFLNDGKLKLNFYHPGKLSSDITAGCPDSSFGSSCKSPFGGFQGCMRLISISNKVVDLISAQQGSLGNFSDLQIDSCGITDRCLPNYCEHGGECSQSWDTFHCNCANTGYTGATCHNSIYEQSCEAYKHKGNTSGFYYVDADGSGPLEPFLLYCNMTETAWTIIQHNGSDVTRVRNTSPENPYAGFFQYVARMEQLQAAINRAEHCEQELTYYCKKSRLVNKQDGSPLSWWVGRTNETQTYWGGSLPDLQKCTCGLDGSCIDSQYYCNCDADRNEWTNDTGFLSYKEHLPVTKIVITDTGRPHSEAAYKLGPLLCRGDRLFWNSASFNTEASYLHFPTFHGELSADVSFFFKTTASSGVFLENLGITDFIRIELRSPAIVTFSFDVGNGPFEISVQSPSHFSDNQWHHVRVERNMKEASVQVDQLPPKTQPAPADGHVLLQLNSQLFVGGTATRQRGFLGCIRSLQLNGVALDLEERATVTPGVEPGCRGHCSSYGKLCHHGGRCREKPRGFSCDCTLSAYTGPFCSDEISAYFGSGSSVIYNFQENYSLSRNSSSHAASFHGDTRLSRETIRFSFRTTRTPSLLLYVSSFYKEYLSVIIAKNGSLQIRYKLNTYQEPDVVNFDFKNMADGQLHHVKIRREEAVVFVEIDENARRQVHLASGTEFSAVRSLVLGRILEHSDVDQDTALAGAQGFLGCLSAVQLSHVAPLKAALHPSRPAPITVSGHVTESSCVAQAGTDATSRERTHSFADHSGTRDDREPLTNTIRSDSAVIGGLIAVVIFILLCIAAIAVRIYQQKRLYQRNEAKRSENVDSAEAVLKSELKIQNTVGENQKEYFF</sequence>
<feature type="region of interest" description="Disordered" evidence="14">
    <location>
        <begin position="1154"/>
        <end position="1180"/>
    </location>
</feature>
<dbReference type="SMART" id="SM00231">
    <property type="entry name" value="FA58C"/>
    <property type="match status" value="1"/>
</dbReference>
<dbReference type="PROSITE" id="PS01285">
    <property type="entry name" value="FA58C_1"/>
    <property type="match status" value="1"/>
</dbReference>
<keyword evidence="11" id="KW-0325">Glycoprotein</keyword>
<dbReference type="SUPFAM" id="SSF56496">
    <property type="entry name" value="Fibrinogen C-terminal domain-like"/>
    <property type="match status" value="1"/>
</dbReference>
<evidence type="ECO:0000259" key="18">
    <source>
        <dbReference type="PROSITE" id="PS50025"/>
    </source>
</evidence>
<protein>
    <submittedName>
        <fullName evidence="21">Contactin-associated protein-like 4 isoform X5</fullName>
    </submittedName>
</protein>
<keyword evidence="3 12" id="KW-0245">EGF-like domain</keyword>
<feature type="signal peptide" evidence="16">
    <location>
        <begin position="1"/>
        <end position="25"/>
    </location>
</feature>
<feature type="domain" description="F5/8 type C" evidence="17">
    <location>
        <begin position="31"/>
        <end position="177"/>
    </location>
</feature>
<dbReference type="Gene3D" id="2.60.120.260">
    <property type="entry name" value="Galactose-binding domain-like"/>
    <property type="match status" value="1"/>
</dbReference>
<evidence type="ECO:0000256" key="5">
    <source>
        <dbReference type="ARBA" id="ARBA00022729"/>
    </source>
</evidence>
<dbReference type="SUPFAM" id="SSF57196">
    <property type="entry name" value="EGF/Laminin"/>
    <property type="match status" value="1"/>
</dbReference>
<dbReference type="InterPro" id="IPR001791">
    <property type="entry name" value="Laminin_G"/>
</dbReference>
<evidence type="ECO:0000256" key="2">
    <source>
        <dbReference type="ARBA" id="ARBA00010241"/>
    </source>
</evidence>
<dbReference type="InterPro" id="IPR002181">
    <property type="entry name" value="Fibrinogen_a/b/g_C_dom"/>
</dbReference>
<feature type="domain" description="EGF-like" evidence="19">
    <location>
        <begin position="909"/>
        <end position="947"/>
    </location>
</feature>
<comment type="subcellular location">
    <subcellularLocation>
        <location evidence="1">Membrane</location>
        <topology evidence="1">Single-pass type I membrane protein</topology>
    </subcellularLocation>
</comment>